<proteinExistence type="predicted"/>
<gene>
    <name evidence="1" type="ORF">GCM10011519_32090</name>
</gene>
<dbReference type="EMBL" id="BMKQ01000001">
    <property type="protein sequence ID" value="GGF55732.1"/>
    <property type="molecule type" value="Genomic_DNA"/>
</dbReference>
<protein>
    <submittedName>
        <fullName evidence="1">Uncharacterized protein</fullName>
    </submittedName>
</protein>
<comment type="caution">
    <text evidence="1">The sequence shown here is derived from an EMBL/GenBank/DDBJ whole genome shotgun (WGS) entry which is preliminary data.</text>
</comment>
<organism evidence="1 2">
    <name type="scientific">Marmoricola endophyticus</name>
    <dbReference type="NCBI Taxonomy" id="2040280"/>
    <lineage>
        <taxon>Bacteria</taxon>
        <taxon>Bacillati</taxon>
        <taxon>Actinomycetota</taxon>
        <taxon>Actinomycetes</taxon>
        <taxon>Propionibacteriales</taxon>
        <taxon>Nocardioidaceae</taxon>
        <taxon>Marmoricola</taxon>
    </lineage>
</organism>
<evidence type="ECO:0000313" key="2">
    <source>
        <dbReference type="Proteomes" id="UP000649179"/>
    </source>
</evidence>
<evidence type="ECO:0000313" key="1">
    <source>
        <dbReference type="EMBL" id="GGF55732.1"/>
    </source>
</evidence>
<dbReference type="Proteomes" id="UP000649179">
    <property type="component" value="Unassembled WGS sequence"/>
</dbReference>
<reference evidence="1" key="1">
    <citation type="journal article" date="2014" name="Int. J. Syst. Evol. Microbiol.">
        <title>Complete genome sequence of Corynebacterium casei LMG S-19264T (=DSM 44701T), isolated from a smear-ripened cheese.</title>
        <authorList>
            <consortium name="US DOE Joint Genome Institute (JGI-PGF)"/>
            <person name="Walter F."/>
            <person name="Albersmeier A."/>
            <person name="Kalinowski J."/>
            <person name="Ruckert C."/>
        </authorList>
    </citation>
    <scope>NUCLEOTIDE SEQUENCE</scope>
    <source>
        <strain evidence="1">CGMCC 1.16067</strain>
    </source>
</reference>
<reference evidence="1" key="2">
    <citation type="submission" date="2020-09" db="EMBL/GenBank/DDBJ databases">
        <authorList>
            <person name="Sun Q."/>
            <person name="Zhou Y."/>
        </authorList>
    </citation>
    <scope>NUCLEOTIDE SEQUENCE</scope>
    <source>
        <strain evidence="1">CGMCC 1.16067</strain>
    </source>
</reference>
<sequence>MTARAVGRYDWIVPITTSQGDPMTRVRRILTAVDRYTLWAFNAQAPLAHRGYRG</sequence>
<keyword evidence="2" id="KW-1185">Reference proteome</keyword>
<dbReference type="AlphaFoldDB" id="A0A917F6H6"/>
<name>A0A917F6H6_9ACTN</name>
<accession>A0A917F6H6</accession>